<organism evidence="1 2">
    <name type="scientific">Paraprevotella clara YIT 11840</name>
    <dbReference type="NCBI Taxonomy" id="762968"/>
    <lineage>
        <taxon>Bacteria</taxon>
        <taxon>Pseudomonadati</taxon>
        <taxon>Bacteroidota</taxon>
        <taxon>Bacteroidia</taxon>
        <taxon>Bacteroidales</taxon>
        <taxon>Prevotellaceae</taxon>
        <taxon>Paraprevotella</taxon>
    </lineage>
</organism>
<sequence length="40" mass="4622">MFPISGERKINLKRLIFQSAASDFSICGEKNSVFYLFINH</sequence>
<comment type="caution">
    <text evidence="1">The sequence shown here is derived from an EMBL/GenBank/DDBJ whole genome shotgun (WGS) entry which is preliminary data.</text>
</comment>
<dbReference type="HOGENOM" id="CLU_3293822_0_0_10"/>
<dbReference type="AlphaFoldDB" id="G5STN5"/>
<gene>
    <name evidence="1" type="ORF">HMPREF9441_02740</name>
</gene>
<dbReference type="EMBL" id="AFFY01000045">
    <property type="protein sequence ID" value="EHG99128.1"/>
    <property type="molecule type" value="Genomic_DNA"/>
</dbReference>
<evidence type="ECO:0000313" key="1">
    <source>
        <dbReference type="EMBL" id="EHG99128.1"/>
    </source>
</evidence>
<accession>G5STN5</accession>
<dbReference type="Proteomes" id="UP000003598">
    <property type="component" value="Unassembled WGS sequence"/>
</dbReference>
<evidence type="ECO:0000313" key="2">
    <source>
        <dbReference type="Proteomes" id="UP000003598"/>
    </source>
</evidence>
<reference evidence="1 2" key="1">
    <citation type="submission" date="2011-03" db="EMBL/GenBank/DDBJ databases">
        <authorList>
            <person name="Weinstock G."/>
            <person name="Sodergren E."/>
            <person name="Clifton S."/>
            <person name="Fulton L."/>
            <person name="Fulton B."/>
            <person name="Courtney L."/>
            <person name="Fronick C."/>
            <person name="Harrison M."/>
            <person name="Strong C."/>
            <person name="Farmer C."/>
            <person name="Delahaunty K."/>
            <person name="Markovic C."/>
            <person name="Hall O."/>
            <person name="Minx P."/>
            <person name="Tomlinson C."/>
            <person name="Mitreva M."/>
            <person name="Hou S."/>
            <person name="Chen J."/>
            <person name="Wollam A."/>
            <person name="Pepin K.H."/>
            <person name="Johnson M."/>
            <person name="Bhonagiri V."/>
            <person name="Zhang X."/>
            <person name="Suruliraj S."/>
            <person name="Warren W."/>
            <person name="Chinwalla A."/>
            <person name="Mardis E.R."/>
            <person name="Wilson R.K."/>
        </authorList>
    </citation>
    <scope>NUCLEOTIDE SEQUENCE [LARGE SCALE GENOMIC DNA]</scope>
    <source>
        <strain evidence="1 2">YIT 11840</strain>
    </source>
</reference>
<protein>
    <submittedName>
        <fullName evidence="1">Uncharacterized protein</fullName>
    </submittedName>
</protein>
<proteinExistence type="predicted"/>
<name>G5STN5_9BACT</name>
<dbReference type="STRING" id="762968.HMPREF9441_02740"/>
<keyword evidence="2" id="KW-1185">Reference proteome</keyword>